<accession>A0ABY9Z1T1</accession>
<proteinExistence type="predicted"/>
<name>A0ABY9Z1T1_9GAMM</name>
<evidence type="ECO:0008006" key="3">
    <source>
        <dbReference type="Google" id="ProtNLM"/>
    </source>
</evidence>
<evidence type="ECO:0000313" key="1">
    <source>
        <dbReference type="EMBL" id="WNK20560.1"/>
    </source>
</evidence>
<dbReference type="EMBL" id="CP119391">
    <property type="protein sequence ID" value="WNK20560.1"/>
    <property type="molecule type" value="Genomic_DNA"/>
</dbReference>
<sequence>MPTDTQHNDTLLVEKQSGEVLGPVQGTVEGSSVVVEAIEEIVKGDVLIHRLSDESDIRLVVHDPGYQPQVGSVPAHYKAQVEPES</sequence>
<evidence type="ECO:0000313" key="2">
    <source>
        <dbReference type="Proteomes" id="UP001301869"/>
    </source>
</evidence>
<organism evidence="1 2">
    <name type="scientific">Halomonas piscis</name>
    <dbReference type="NCBI Taxonomy" id="3031727"/>
    <lineage>
        <taxon>Bacteria</taxon>
        <taxon>Pseudomonadati</taxon>
        <taxon>Pseudomonadota</taxon>
        <taxon>Gammaproteobacteria</taxon>
        <taxon>Oceanospirillales</taxon>
        <taxon>Halomonadaceae</taxon>
        <taxon>Halomonas</taxon>
    </lineage>
</organism>
<gene>
    <name evidence="1" type="ORF">P1P91_02410</name>
</gene>
<dbReference type="RefSeq" id="WP_311884279.1">
    <property type="nucleotide sequence ID" value="NZ_CP119391.1"/>
</dbReference>
<reference evidence="1 2" key="1">
    <citation type="submission" date="2023-03" db="EMBL/GenBank/DDBJ databases">
        <title>Halomonas sp. nov., isolated from Korean tranditional fermented seafood 'Jeotgal'.</title>
        <authorList>
            <person name="Kim B."/>
            <person name="Shin N.-R."/>
        </authorList>
    </citation>
    <scope>NUCLEOTIDE SEQUENCE [LARGE SCALE GENOMIC DNA]</scope>
    <source>
        <strain evidence="1 2">SG2L-4</strain>
    </source>
</reference>
<keyword evidence="2" id="KW-1185">Reference proteome</keyword>
<protein>
    <recommendedName>
        <fullName evidence="3">DUF2171 domain-containing protein</fullName>
    </recommendedName>
</protein>
<dbReference type="Proteomes" id="UP001301869">
    <property type="component" value="Chromosome"/>
</dbReference>